<dbReference type="KEGG" id="lem:LEN_1178"/>
<feature type="chain" id="PRO_5043717509" description="M23ase beta-sheet core domain-containing protein" evidence="1">
    <location>
        <begin position="24"/>
        <end position="172"/>
    </location>
</feature>
<dbReference type="PANTHER" id="PTHR21666:SF270">
    <property type="entry name" value="MUREIN HYDROLASE ACTIVATOR ENVC"/>
    <property type="match status" value="1"/>
</dbReference>
<dbReference type="InterPro" id="IPR016047">
    <property type="entry name" value="M23ase_b-sheet_dom"/>
</dbReference>
<evidence type="ECO:0000259" key="2">
    <source>
        <dbReference type="Pfam" id="PF01551"/>
    </source>
</evidence>
<gene>
    <name evidence="3" type="ORF">LEN_1178</name>
</gene>
<reference evidence="3 4" key="1">
    <citation type="journal article" date="2017" name="DNA Res.">
        <title>Complete genome sequence and expression profile of the commercial lytic enzyme producer Lysobacter enzymogenes M497-1.</title>
        <authorList>
            <person name="Takami H."/>
            <person name="Toyoda A."/>
            <person name="Uchiyama I."/>
            <person name="Itoh T."/>
            <person name="Takaki Y."/>
            <person name="Arai W."/>
            <person name="Nishi S."/>
            <person name="Kawai M."/>
            <person name="Shinya K."/>
            <person name="Ikeda H."/>
        </authorList>
    </citation>
    <scope>NUCLEOTIDE SEQUENCE [LARGE SCALE GENOMIC DNA]</scope>
    <source>
        <strain evidence="3 4">M497-1</strain>
    </source>
</reference>
<dbReference type="Proteomes" id="UP000218824">
    <property type="component" value="Chromosome"/>
</dbReference>
<evidence type="ECO:0000313" key="3">
    <source>
        <dbReference type="EMBL" id="BAV96665.1"/>
    </source>
</evidence>
<name>A0AAU9AM74_LYSEN</name>
<dbReference type="InterPro" id="IPR050570">
    <property type="entry name" value="Cell_wall_metabolism_enzyme"/>
</dbReference>
<feature type="domain" description="M23ase beta-sheet core" evidence="2">
    <location>
        <begin position="57"/>
        <end position="141"/>
    </location>
</feature>
<dbReference type="EMBL" id="AP014940">
    <property type="protein sequence ID" value="BAV96665.1"/>
    <property type="molecule type" value="Genomic_DNA"/>
</dbReference>
<dbReference type="SUPFAM" id="SSF51261">
    <property type="entry name" value="Duplicated hybrid motif"/>
    <property type="match status" value="1"/>
</dbReference>
<sequence length="172" mass="18597">MIRTSVRFAAAVLALALSAGAFAAAPKFQMPFPCKQVWHGNTREDHSPKLAVDLSRANGEGDKVVAAAKGTVSKVRNLGNRSYGKYVVVDHDGGWSTLYAHLHSYSVKVGDRLAQGDALGTVGSTGNSDGAHLHHEQLLNGALQKIKFDGRTVHYYDGRGRYTDYKSVNRCP</sequence>
<proteinExistence type="predicted"/>
<dbReference type="AlphaFoldDB" id="A0AAU9AM74"/>
<organism evidence="3 4">
    <name type="scientific">Lysobacter enzymogenes</name>
    <dbReference type="NCBI Taxonomy" id="69"/>
    <lineage>
        <taxon>Bacteria</taxon>
        <taxon>Pseudomonadati</taxon>
        <taxon>Pseudomonadota</taxon>
        <taxon>Gammaproteobacteria</taxon>
        <taxon>Lysobacterales</taxon>
        <taxon>Lysobacteraceae</taxon>
        <taxon>Lysobacter</taxon>
    </lineage>
</organism>
<dbReference type="PANTHER" id="PTHR21666">
    <property type="entry name" value="PEPTIDASE-RELATED"/>
    <property type="match status" value="1"/>
</dbReference>
<dbReference type="Pfam" id="PF01551">
    <property type="entry name" value="Peptidase_M23"/>
    <property type="match status" value="1"/>
</dbReference>
<dbReference type="InterPro" id="IPR011055">
    <property type="entry name" value="Dup_hybrid_motif"/>
</dbReference>
<feature type="signal peptide" evidence="1">
    <location>
        <begin position="1"/>
        <end position="23"/>
    </location>
</feature>
<accession>A0AAU9AM74</accession>
<evidence type="ECO:0000256" key="1">
    <source>
        <dbReference type="SAM" id="SignalP"/>
    </source>
</evidence>
<dbReference type="GeneID" id="83066763"/>
<keyword evidence="1" id="KW-0732">Signal</keyword>
<dbReference type="GO" id="GO:0004222">
    <property type="term" value="F:metalloendopeptidase activity"/>
    <property type="evidence" value="ECO:0007669"/>
    <property type="project" value="TreeGrafter"/>
</dbReference>
<evidence type="ECO:0000313" key="4">
    <source>
        <dbReference type="Proteomes" id="UP000218824"/>
    </source>
</evidence>
<dbReference type="CDD" id="cd12797">
    <property type="entry name" value="M23_peptidase"/>
    <property type="match status" value="1"/>
</dbReference>
<dbReference type="Gene3D" id="2.70.70.10">
    <property type="entry name" value="Glucose Permease (Domain IIA)"/>
    <property type="match status" value="1"/>
</dbReference>
<dbReference type="RefSeq" id="WP_172437155.1">
    <property type="nucleotide sequence ID" value="NZ_AP014940.1"/>
</dbReference>
<protein>
    <recommendedName>
        <fullName evidence="2">M23ase beta-sheet core domain-containing protein</fullName>
    </recommendedName>
</protein>